<name>A0A9N9NNE2_9GLOM</name>
<reference evidence="1" key="1">
    <citation type="submission" date="2021-06" db="EMBL/GenBank/DDBJ databases">
        <authorList>
            <person name="Kallberg Y."/>
            <person name="Tangrot J."/>
            <person name="Rosling A."/>
        </authorList>
    </citation>
    <scope>NUCLEOTIDE SEQUENCE</scope>
    <source>
        <strain evidence="1">FL966</strain>
    </source>
</reference>
<accession>A0A9N9NNE2</accession>
<feature type="non-terminal residue" evidence="1">
    <location>
        <position position="1"/>
    </location>
</feature>
<evidence type="ECO:0000313" key="1">
    <source>
        <dbReference type="EMBL" id="CAG8749099.1"/>
    </source>
</evidence>
<dbReference type="OrthoDB" id="2382449at2759"/>
<gene>
    <name evidence="1" type="ORF">CPELLU_LOCUS14587</name>
</gene>
<organism evidence="1 2">
    <name type="scientific">Cetraspora pellucida</name>
    <dbReference type="NCBI Taxonomy" id="1433469"/>
    <lineage>
        <taxon>Eukaryota</taxon>
        <taxon>Fungi</taxon>
        <taxon>Fungi incertae sedis</taxon>
        <taxon>Mucoromycota</taxon>
        <taxon>Glomeromycotina</taxon>
        <taxon>Glomeromycetes</taxon>
        <taxon>Diversisporales</taxon>
        <taxon>Gigasporaceae</taxon>
        <taxon>Cetraspora</taxon>
    </lineage>
</organism>
<proteinExistence type="predicted"/>
<evidence type="ECO:0000313" key="2">
    <source>
        <dbReference type="Proteomes" id="UP000789759"/>
    </source>
</evidence>
<dbReference type="AlphaFoldDB" id="A0A9N9NNE2"/>
<dbReference type="Proteomes" id="UP000789759">
    <property type="component" value="Unassembled WGS sequence"/>
</dbReference>
<dbReference type="EMBL" id="CAJVQA010017499">
    <property type="protein sequence ID" value="CAG8749099.1"/>
    <property type="molecule type" value="Genomic_DNA"/>
</dbReference>
<sequence>DFDQIKNIQLSTTHTSSKKKRKNASLICHERRNIQGIVRALRADFPELHIKEYHDKLDPIKKTQDFRDVDNAWKNIDLIAYTSMIVLVIELTPKPEDNTILLTKTVKEYSSVIKAEEISDLANANIINRKIAEHLENKPKKTLEEMQALDQHYIVNYYNIAPKSLTEEFISEFGNYNHMRWFKALQKL</sequence>
<comment type="caution">
    <text evidence="1">The sequence shown here is derived from an EMBL/GenBank/DDBJ whole genome shotgun (WGS) entry which is preliminary data.</text>
</comment>
<protein>
    <submittedName>
        <fullName evidence="1">13524_t:CDS:1</fullName>
    </submittedName>
</protein>
<keyword evidence="2" id="KW-1185">Reference proteome</keyword>